<organism evidence="1 2">
    <name type="scientific">Cordyceps fumosorosea (strain ARSEF 2679)</name>
    <name type="common">Isaria fumosorosea</name>
    <dbReference type="NCBI Taxonomy" id="1081104"/>
    <lineage>
        <taxon>Eukaryota</taxon>
        <taxon>Fungi</taxon>
        <taxon>Dikarya</taxon>
        <taxon>Ascomycota</taxon>
        <taxon>Pezizomycotina</taxon>
        <taxon>Sordariomycetes</taxon>
        <taxon>Hypocreomycetidae</taxon>
        <taxon>Hypocreales</taxon>
        <taxon>Cordycipitaceae</taxon>
        <taxon>Cordyceps</taxon>
    </lineage>
</organism>
<comment type="caution">
    <text evidence="1">The sequence shown here is derived from an EMBL/GenBank/DDBJ whole genome shotgun (WGS) entry which is preliminary data.</text>
</comment>
<dbReference type="RefSeq" id="XP_018701785.1">
    <property type="nucleotide sequence ID" value="XM_018850873.1"/>
</dbReference>
<dbReference type="EMBL" id="AZHB01000021">
    <property type="protein sequence ID" value="OAA56754.1"/>
    <property type="molecule type" value="Genomic_DNA"/>
</dbReference>
<protein>
    <submittedName>
        <fullName evidence="1">Uncharacterized protein</fullName>
    </submittedName>
</protein>
<sequence length="131" mass="14265">MQGLISPLQNTSVGIAPMATCPTGNCTFLDDGGVSLTTLDMCHDCEDLTSFVERRPFHYQTEPVSRSNGARWRRVLLIGSGGRNRGKNRGKTGGNLTMRVDQSGFNLTSLDISRGSSFPVRPWARSSILGF</sequence>
<keyword evidence="2" id="KW-1185">Reference proteome</keyword>
<reference evidence="1 2" key="1">
    <citation type="journal article" date="2016" name="Genome Biol. Evol.">
        <title>Divergent and convergent evolution of fungal pathogenicity.</title>
        <authorList>
            <person name="Shang Y."/>
            <person name="Xiao G."/>
            <person name="Zheng P."/>
            <person name="Cen K."/>
            <person name="Zhan S."/>
            <person name="Wang C."/>
        </authorList>
    </citation>
    <scope>NUCLEOTIDE SEQUENCE [LARGE SCALE GENOMIC DNA]</scope>
    <source>
        <strain evidence="1 2">ARSEF 2679</strain>
    </source>
</reference>
<dbReference type="Proteomes" id="UP000076744">
    <property type="component" value="Unassembled WGS sequence"/>
</dbReference>
<gene>
    <name evidence="1" type="ORF">ISF_07270</name>
</gene>
<dbReference type="GeneID" id="30023562"/>
<dbReference type="AlphaFoldDB" id="A0A167PKJ3"/>
<name>A0A167PKJ3_CORFA</name>
<dbReference type="OrthoDB" id="4868042at2759"/>
<evidence type="ECO:0000313" key="1">
    <source>
        <dbReference type="EMBL" id="OAA56754.1"/>
    </source>
</evidence>
<accession>A0A167PKJ3</accession>
<proteinExistence type="predicted"/>
<evidence type="ECO:0000313" key="2">
    <source>
        <dbReference type="Proteomes" id="UP000076744"/>
    </source>
</evidence>